<dbReference type="NCBIfam" id="NF005250">
    <property type="entry name" value="PRK06761.1"/>
    <property type="match status" value="1"/>
</dbReference>
<dbReference type="OrthoDB" id="8211253at2"/>
<protein>
    <recommendedName>
        <fullName evidence="3">Adenylyl-sulfate kinase</fullName>
    </recommendedName>
</protein>
<dbReference type="Gene3D" id="3.40.50.300">
    <property type="entry name" value="P-loop containing nucleotide triphosphate hydrolases"/>
    <property type="match status" value="1"/>
</dbReference>
<dbReference type="AlphaFoldDB" id="A0A427TRC7"/>
<evidence type="ECO:0008006" key="3">
    <source>
        <dbReference type="Google" id="ProtNLM"/>
    </source>
</evidence>
<dbReference type="SUPFAM" id="SSF52540">
    <property type="entry name" value="P-loop containing nucleoside triphosphate hydrolases"/>
    <property type="match status" value="2"/>
</dbReference>
<dbReference type="InterPro" id="IPR027417">
    <property type="entry name" value="P-loop_NTPase"/>
</dbReference>
<evidence type="ECO:0000313" key="2">
    <source>
        <dbReference type="Proteomes" id="UP000279911"/>
    </source>
</evidence>
<evidence type="ECO:0000313" key="1">
    <source>
        <dbReference type="EMBL" id="RSD26836.1"/>
    </source>
</evidence>
<sequence>MKPKLILIEGLPGSGKSTTARLVHEILTDKGMDAELYMEGNLDHPADYEGVAFFTETEFEELLAECGDLRGIFQEKAMLKSGRLLVPYMKLKEELGHAFPDDLLVRISRNDIYELPFQQNVEIITDSWKEFAKKAAAEEQVYVFECCFIQNPVTIGMVKYGALEQASIDYVQKLAKAVEPLHPLMIYVKQKDIETSFRKAVAERPEDWFKGFVHYYTSQGYGAENSLNGLEGTIEVLKVRAQLENKILDHLPIPISVLDNSQFDLEVHRKLIEEVLQGLFINSQ</sequence>
<comment type="caution">
    <text evidence="1">The sequence shown here is derived from an EMBL/GenBank/DDBJ whole genome shotgun (WGS) entry which is preliminary data.</text>
</comment>
<dbReference type="RefSeq" id="WP_125480495.1">
    <property type="nucleotide sequence ID" value="NZ_RSFW01000014.1"/>
</dbReference>
<dbReference type="EMBL" id="RSFW01000014">
    <property type="protein sequence ID" value="RSD26836.1"/>
    <property type="molecule type" value="Genomic_DNA"/>
</dbReference>
<organism evidence="1 2">
    <name type="scientific">Mesobacillus subterraneus</name>
    <dbReference type="NCBI Taxonomy" id="285983"/>
    <lineage>
        <taxon>Bacteria</taxon>
        <taxon>Bacillati</taxon>
        <taxon>Bacillota</taxon>
        <taxon>Bacilli</taxon>
        <taxon>Bacillales</taxon>
        <taxon>Bacillaceae</taxon>
        <taxon>Mesobacillus</taxon>
    </lineage>
</organism>
<accession>A0A427TRC7</accession>
<dbReference type="Proteomes" id="UP000279911">
    <property type="component" value="Unassembled WGS sequence"/>
</dbReference>
<gene>
    <name evidence="1" type="ORF">EJA10_13360</name>
</gene>
<proteinExistence type="predicted"/>
<name>A0A427TRC7_9BACI</name>
<reference evidence="2" key="1">
    <citation type="submission" date="2018-12" db="EMBL/GenBank/DDBJ databases">
        <title>Bacillus chawlae sp. nov., Bacillus glennii sp. nov., and Bacillus saganii sp. nov. Isolated from the Vehicle Assembly Building at Kennedy Space Center where the Viking Spacecraft were Assembled.</title>
        <authorList>
            <person name="Seuylemezian A."/>
            <person name="Vaishampayan P."/>
        </authorList>
    </citation>
    <scope>NUCLEOTIDE SEQUENCE [LARGE SCALE GENOMIC DNA]</scope>
    <source>
        <strain evidence="2">DSM 13966</strain>
    </source>
</reference>